<name>D9SWA2_CLOC7</name>
<dbReference type="Proteomes" id="UP000002730">
    <property type="component" value="Chromosome"/>
</dbReference>
<proteinExistence type="predicted"/>
<dbReference type="PROSITE" id="PS51186">
    <property type="entry name" value="GNAT"/>
    <property type="match status" value="1"/>
</dbReference>
<evidence type="ECO:0000313" key="3">
    <source>
        <dbReference type="Proteomes" id="UP000002730"/>
    </source>
</evidence>
<dbReference type="STRING" id="573061.Clocel_1495"/>
<dbReference type="OrthoDB" id="2243440at2"/>
<gene>
    <name evidence="2" type="ordered locus">Clocel_1495</name>
</gene>
<dbReference type="KEGG" id="ccb:Clocel_1495"/>
<dbReference type="AlphaFoldDB" id="D9SWA2"/>
<evidence type="ECO:0000259" key="1">
    <source>
        <dbReference type="PROSITE" id="PS51186"/>
    </source>
</evidence>
<dbReference type="Pfam" id="PF13508">
    <property type="entry name" value="Acetyltransf_7"/>
    <property type="match status" value="1"/>
</dbReference>
<dbReference type="CDD" id="cd04301">
    <property type="entry name" value="NAT_SF"/>
    <property type="match status" value="1"/>
</dbReference>
<dbReference type="EMBL" id="CP002160">
    <property type="protein sequence ID" value="ADL51246.1"/>
    <property type="molecule type" value="Genomic_DNA"/>
</dbReference>
<dbReference type="SUPFAM" id="SSF55729">
    <property type="entry name" value="Acyl-CoA N-acyltransferases (Nat)"/>
    <property type="match status" value="1"/>
</dbReference>
<dbReference type="InterPro" id="IPR016181">
    <property type="entry name" value="Acyl_CoA_acyltransferase"/>
</dbReference>
<dbReference type="GO" id="GO:0016747">
    <property type="term" value="F:acyltransferase activity, transferring groups other than amino-acyl groups"/>
    <property type="evidence" value="ECO:0007669"/>
    <property type="project" value="InterPro"/>
</dbReference>
<dbReference type="Gene3D" id="3.40.630.30">
    <property type="match status" value="1"/>
</dbReference>
<organism evidence="2 3">
    <name type="scientific">Clostridium cellulovorans (strain ATCC 35296 / DSM 3052 / OCM 3 / 743B)</name>
    <dbReference type="NCBI Taxonomy" id="573061"/>
    <lineage>
        <taxon>Bacteria</taxon>
        <taxon>Bacillati</taxon>
        <taxon>Bacillota</taxon>
        <taxon>Clostridia</taxon>
        <taxon>Eubacteriales</taxon>
        <taxon>Clostridiaceae</taxon>
        <taxon>Clostridium</taxon>
    </lineage>
</organism>
<dbReference type="eggNOG" id="COG0456">
    <property type="taxonomic scope" value="Bacteria"/>
</dbReference>
<dbReference type="RefSeq" id="WP_010077554.1">
    <property type="nucleotide sequence ID" value="NC_014393.1"/>
</dbReference>
<keyword evidence="2" id="KW-0808">Transferase</keyword>
<evidence type="ECO:0000313" key="2">
    <source>
        <dbReference type="EMBL" id="ADL51246.1"/>
    </source>
</evidence>
<accession>D9SWA2</accession>
<reference evidence="2 3" key="1">
    <citation type="submission" date="2010-08" db="EMBL/GenBank/DDBJ databases">
        <title>Complete sequence of Clostridium cellulovorans 743B.</title>
        <authorList>
            <consortium name="US DOE Joint Genome Institute"/>
            <person name="Lucas S."/>
            <person name="Copeland A."/>
            <person name="Lapidus A."/>
            <person name="Cheng J.-F."/>
            <person name="Bruce D."/>
            <person name="Goodwin L."/>
            <person name="Pitluck S."/>
            <person name="Chertkov O."/>
            <person name="Detter J.C."/>
            <person name="Han C."/>
            <person name="Tapia R."/>
            <person name="Land M."/>
            <person name="Hauser L."/>
            <person name="Chang Y.-J."/>
            <person name="Jeffries C."/>
            <person name="Kyrpides N."/>
            <person name="Ivanova N."/>
            <person name="Mikhailova N."/>
            <person name="Hemme C.L."/>
            <person name="Woyke T."/>
        </authorList>
    </citation>
    <scope>NUCLEOTIDE SEQUENCE [LARGE SCALE GENOMIC DNA]</scope>
    <source>
        <strain evidence="3">ATCC 35296 / DSM 3052 / OCM 3 / 743B</strain>
    </source>
</reference>
<dbReference type="HOGENOM" id="CLU_078717_1_0_9"/>
<protein>
    <submittedName>
        <fullName evidence="2">GCN5-related N-acetyltransferase</fullName>
    </submittedName>
</protein>
<dbReference type="InterPro" id="IPR000182">
    <property type="entry name" value="GNAT_dom"/>
</dbReference>
<keyword evidence="3" id="KW-1185">Reference proteome</keyword>
<sequence length="210" mass="24677">MQIELRELERKDYDKAIEFAIEGMHFNRYTENKKELYMYGKYFLYMEMQRATQMIAAYMGKKLVGLVLADVKGEPKSYRSIWKGLYVKIMELIMKIIGKGRASSYEEANRKMLQNYKKKADVDGEICFVAADPNIQGKGIGSYMMKELEQREAGKLLYLFTDSNCTYHFYEHRGFQQVGSQDIMLQLGRKEVPLTCFLFSKQMMCRNEVE</sequence>
<feature type="domain" description="N-acetyltransferase" evidence="1">
    <location>
        <begin position="3"/>
        <end position="195"/>
    </location>
</feature>